<organism evidence="2 3">
    <name type="scientific">Gloeocapsopsis dulcis AAB1 = 1H9</name>
    <dbReference type="NCBI Taxonomy" id="1433147"/>
    <lineage>
        <taxon>Bacteria</taxon>
        <taxon>Bacillati</taxon>
        <taxon>Cyanobacteriota</taxon>
        <taxon>Cyanophyceae</taxon>
        <taxon>Oscillatoriophycideae</taxon>
        <taxon>Chroococcales</taxon>
        <taxon>Chroococcaceae</taxon>
        <taxon>Gloeocapsopsis</taxon>
        <taxon>Gloeocapsopsis dulcis</taxon>
    </lineage>
</organism>
<dbReference type="CDD" id="cd00761">
    <property type="entry name" value="Glyco_tranf_GTA_type"/>
    <property type="match status" value="1"/>
</dbReference>
<protein>
    <recommendedName>
        <fullName evidence="1">Glycosyltransferase 2-like domain-containing protein</fullName>
    </recommendedName>
</protein>
<dbReference type="Proteomes" id="UP000441797">
    <property type="component" value="Unassembled WGS sequence"/>
</dbReference>
<proteinExistence type="predicted"/>
<evidence type="ECO:0000259" key="1">
    <source>
        <dbReference type="Pfam" id="PF00535"/>
    </source>
</evidence>
<sequence length="155" mass="17673">MNSLLTIAIPTFNRTHLLDKQLAWLANSIRGFESDCEVIISDNCSTDETKEVIQKWQHAFAATQLRINRNRENIGAIKNIAYCINNATSKYVWTISDDDTIYAKTLADVLQVLRDNADLSLLILNFSNFNIKTNQQRFTRCFDIENDDVNPNGKG</sequence>
<dbReference type="EMBL" id="NAPY01000032">
    <property type="protein sequence ID" value="MUL38100.1"/>
    <property type="molecule type" value="Genomic_DNA"/>
</dbReference>
<accession>A0A6N8FY81</accession>
<dbReference type="PANTHER" id="PTHR22916">
    <property type="entry name" value="GLYCOSYLTRANSFERASE"/>
    <property type="match status" value="1"/>
</dbReference>
<name>A0A6N8FY81_9CHRO</name>
<feature type="domain" description="Glycosyltransferase 2-like" evidence="1">
    <location>
        <begin position="6"/>
        <end position="135"/>
    </location>
</feature>
<dbReference type="AlphaFoldDB" id="A0A6N8FY81"/>
<dbReference type="OrthoDB" id="508564at2"/>
<dbReference type="InterPro" id="IPR001173">
    <property type="entry name" value="Glyco_trans_2-like"/>
</dbReference>
<dbReference type="PANTHER" id="PTHR22916:SF3">
    <property type="entry name" value="UDP-GLCNAC:BETAGAL BETA-1,3-N-ACETYLGLUCOSAMINYLTRANSFERASE-LIKE PROTEIN 1"/>
    <property type="match status" value="1"/>
</dbReference>
<dbReference type="GO" id="GO:0016758">
    <property type="term" value="F:hexosyltransferase activity"/>
    <property type="evidence" value="ECO:0007669"/>
    <property type="project" value="UniProtKB-ARBA"/>
</dbReference>
<comment type="caution">
    <text evidence="2">The sequence shown here is derived from an EMBL/GenBank/DDBJ whole genome shotgun (WGS) entry which is preliminary data.</text>
</comment>
<evidence type="ECO:0000313" key="2">
    <source>
        <dbReference type="EMBL" id="MUL38100.1"/>
    </source>
</evidence>
<reference evidence="2 3" key="1">
    <citation type="journal article" date="2019" name="Front. Microbiol.">
        <title>Genomic Features for Desiccation Tolerance and Sugar Biosynthesis in the Extremophile Gloeocapsopsis sp. UTEX B3054.</title>
        <authorList>
            <person name="Urrejola C."/>
            <person name="Alcorta J."/>
            <person name="Salas L."/>
            <person name="Vasquez M."/>
            <person name="Polz M.F."/>
            <person name="Vicuna R."/>
            <person name="Diez B."/>
        </authorList>
    </citation>
    <scope>NUCLEOTIDE SEQUENCE [LARGE SCALE GENOMIC DNA]</scope>
    <source>
        <strain evidence="2 3">1H9</strain>
    </source>
</reference>
<dbReference type="Gene3D" id="3.90.550.10">
    <property type="entry name" value="Spore Coat Polysaccharide Biosynthesis Protein SpsA, Chain A"/>
    <property type="match status" value="1"/>
</dbReference>
<dbReference type="InterPro" id="IPR029044">
    <property type="entry name" value="Nucleotide-diphossugar_trans"/>
</dbReference>
<keyword evidence="3" id="KW-1185">Reference proteome</keyword>
<evidence type="ECO:0000313" key="3">
    <source>
        <dbReference type="Proteomes" id="UP000441797"/>
    </source>
</evidence>
<dbReference type="Pfam" id="PF00535">
    <property type="entry name" value="Glycos_transf_2"/>
    <property type="match status" value="1"/>
</dbReference>
<dbReference type="SUPFAM" id="SSF53448">
    <property type="entry name" value="Nucleotide-diphospho-sugar transferases"/>
    <property type="match status" value="1"/>
</dbReference>
<dbReference type="RefSeq" id="WP_105218001.1">
    <property type="nucleotide sequence ID" value="NZ_CAWNSU010000061.1"/>
</dbReference>
<gene>
    <name evidence="2" type="ORF">BWI75_17630</name>
</gene>